<feature type="domain" description="ABC transporter" evidence="10">
    <location>
        <begin position="234"/>
        <end position="466"/>
    </location>
</feature>
<keyword evidence="4" id="KW-0547">Nucleotide-binding</keyword>
<gene>
    <name evidence="11" type="ORF">NK125_11115</name>
</gene>
<dbReference type="PROSITE" id="PS00211">
    <property type="entry name" value="ABC_TRANSPORTER_1"/>
    <property type="match status" value="1"/>
</dbReference>
<dbReference type="PANTHER" id="PTHR48041">
    <property type="entry name" value="ABC TRANSPORTER G FAMILY MEMBER 28"/>
    <property type="match status" value="1"/>
</dbReference>
<organism evidence="11 12">
    <name type="scientific">Aequitasia blattaphilus</name>
    <dbReference type="NCBI Taxonomy" id="2949332"/>
    <lineage>
        <taxon>Bacteria</taxon>
        <taxon>Bacillati</taxon>
        <taxon>Bacillota</taxon>
        <taxon>Clostridia</taxon>
        <taxon>Lachnospirales</taxon>
        <taxon>Lachnospiraceae</taxon>
        <taxon>Aequitasia</taxon>
    </lineage>
</organism>
<dbReference type="PANTHER" id="PTHR48041:SF139">
    <property type="entry name" value="PROTEIN SCARLET"/>
    <property type="match status" value="1"/>
</dbReference>
<keyword evidence="12" id="KW-1185">Reference proteome</keyword>
<dbReference type="EMBL" id="JAMZFW010000016">
    <property type="protein sequence ID" value="MCP1102967.1"/>
    <property type="molecule type" value="Genomic_DNA"/>
</dbReference>
<dbReference type="GO" id="GO:0005524">
    <property type="term" value="F:ATP binding"/>
    <property type="evidence" value="ECO:0007669"/>
    <property type="project" value="UniProtKB-KW"/>
</dbReference>
<dbReference type="CDD" id="cd00060">
    <property type="entry name" value="FHA"/>
    <property type="match status" value="1"/>
</dbReference>
<keyword evidence="5 11" id="KW-0067">ATP-binding</keyword>
<evidence type="ECO:0000259" key="9">
    <source>
        <dbReference type="PROSITE" id="PS50006"/>
    </source>
</evidence>
<dbReference type="Gene3D" id="3.40.50.300">
    <property type="entry name" value="P-loop containing nucleotide triphosphate hydrolases"/>
    <property type="match status" value="1"/>
</dbReference>
<dbReference type="InterPro" id="IPR027417">
    <property type="entry name" value="P-loop_NTPase"/>
</dbReference>
<dbReference type="PROSITE" id="PS50006">
    <property type="entry name" value="FHA_DOMAIN"/>
    <property type="match status" value="1"/>
</dbReference>
<evidence type="ECO:0000259" key="10">
    <source>
        <dbReference type="PROSITE" id="PS50893"/>
    </source>
</evidence>
<dbReference type="InterPro" id="IPR003439">
    <property type="entry name" value="ABC_transporter-like_ATP-bd"/>
</dbReference>
<keyword evidence="2" id="KW-0813">Transport</keyword>
<dbReference type="PROSITE" id="PS50889">
    <property type="entry name" value="S4"/>
    <property type="match status" value="1"/>
</dbReference>
<keyword evidence="7" id="KW-0472">Membrane</keyword>
<keyword evidence="8" id="KW-0694">RNA-binding</keyword>
<evidence type="ECO:0000256" key="4">
    <source>
        <dbReference type="ARBA" id="ARBA00022741"/>
    </source>
</evidence>
<evidence type="ECO:0000256" key="6">
    <source>
        <dbReference type="ARBA" id="ARBA00022989"/>
    </source>
</evidence>
<dbReference type="Pfam" id="PF00498">
    <property type="entry name" value="FHA"/>
    <property type="match status" value="1"/>
</dbReference>
<comment type="subcellular location">
    <subcellularLocation>
        <location evidence="1">Membrane</location>
        <topology evidence="1">Multi-pass membrane protein</topology>
    </subcellularLocation>
</comment>
<dbReference type="Pfam" id="PF00005">
    <property type="entry name" value="ABC_tran"/>
    <property type="match status" value="1"/>
</dbReference>
<dbReference type="SUPFAM" id="SSF49879">
    <property type="entry name" value="SMAD/FHA domain"/>
    <property type="match status" value="1"/>
</dbReference>
<dbReference type="InterPro" id="IPR017871">
    <property type="entry name" value="ABC_transporter-like_CS"/>
</dbReference>
<dbReference type="InterPro" id="IPR000253">
    <property type="entry name" value="FHA_dom"/>
</dbReference>
<dbReference type="Gene3D" id="2.60.200.20">
    <property type="match status" value="2"/>
</dbReference>
<keyword evidence="3" id="KW-0812">Transmembrane</keyword>
<proteinExistence type="predicted"/>
<feature type="domain" description="FHA" evidence="9">
    <location>
        <begin position="138"/>
        <end position="192"/>
    </location>
</feature>
<keyword evidence="6" id="KW-1133">Transmembrane helix</keyword>
<evidence type="ECO:0000313" key="12">
    <source>
        <dbReference type="Proteomes" id="UP001523566"/>
    </source>
</evidence>
<accession>A0ABT1EES2</accession>
<evidence type="ECO:0000256" key="8">
    <source>
        <dbReference type="PROSITE-ProRule" id="PRU00182"/>
    </source>
</evidence>
<evidence type="ECO:0000256" key="1">
    <source>
        <dbReference type="ARBA" id="ARBA00004141"/>
    </source>
</evidence>
<dbReference type="Proteomes" id="UP001523566">
    <property type="component" value="Unassembled WGS sequence"/>
</dbReference>
<evidence type="ECO:0000313" key="11">
    <source>
        <dbReference type="EMBL" id="MCP1102967.1"/>
    </source>
</evidence>
<dbReference type="InterPro" id="IPR003593">
    <property type="entry name" value="AAA+_ATPase"/>
</dbReference>
<sequence>MEEKKKAYNGEMLVYCVQKHEMQKIRLEKEWYVVGRKSEDRNQGEVIEIPSELMNQIGFSIRKEDNGYVLEAAGKLNHIYYNGSALSEGDQEVKVSLPLHNQDVIGMRGEERVTFIFYCHYKENTKWRTLSLTGKNRLYISRHEVMDEGSEEVREELAELPKRHAMLVLEDNNWYVQDYNTKFGVYVNHQKVEEKQQLYPMDVISIGNTLFLYQPEGICYNHEESDKNRLVIHIEERSVWNLFRRQILLENIDLSILPGEMVLILGGSGTGKTTFINAVTGYEKAKGRIMEGDIDIYENYNKMKYDIGFVPQQDLLRLEERVYDILQNAAEMKLPKVTSEEEKKKRIEEVLELFGLEREKASLAGKLSGGQRKRLSIAMEFIADPSLFFLDEPDSGLDGVMARSLMEDLRGISDQQKMVLVITHSPDRAADLFDKVIVLAKGSKDNVGRMAFYGTIEEAHRFFETDSLEQIIRKLNREDEGGEGFADMYIEKYRQVEEKEHE</sequence>
<dbReference type="PROSITE" id="PS50893">
    <property type="entry name" value="ABC_TRANSPORTER_2"/>
    <property type="match status" value="1"/>
</dbReference>
<dbReference type="InterPro" id="IPR050352">
    <property type="entry name" value="ABCG_transporters"/>
</dbReference>
<dbReference type="InterPro" id="IPR008984">
    <property type="entry name" value="SMAD_FHA_dom_sf"/>
</dbReference>
<evidence type="ECO:0000256" key="3">
    <source>
        <dbReference type="ARBA" id="ARBA00022692"/>
    </source>
</evidence>
<dbReference type="RefSeq" id="WP_262066755.1">
    <property type="nucleotide sequence ID" value="NZ_JAMXOD010000016.1"/>
</dbReference>
<name>A0ABT1EES2_9FIRM</name>
<comment type="caution">
    <text evidence="11">The sequence shown here is derived from an EMBL/GenBank/DDBJ whole genome shotgun (WGS) entry which is preliminary data.</text>
</comment>
<dbReference type="SUPFAM" id="SSF52540">
    <property type="entry name" value="P-loop containing nucleoside triphosphate hydrolases"/>
    <property type="match status" value="1"/>
</dbReference>
<reference evidence="11 12" key="1">
    <citation type="journal article" date="2022" name="Genome Biol. Evol.">
        <title>Host diet, physiology and behaviors set the stage for Lachnospiraceae cladogenesis.</title>
        <authorList>
            <person name="Vera-Ponce De Leon A."/>
            <person name="Schneider M."/>
            <person name="Jahnes B.C."/>
            <person name="Sadowski V."/>
            <person name="Camuy-Velez L.A."/>
            <person name="Duan J."/>
            <person name="Sabree Z.L."/>
        </authorList>
    </citation>
    <scope>NUCLEOTIDE SEQUENCE [LARGE SCALE GENOMIC DNA]</scope>
    <source>
        <strain evidence="11 12">PAL113</strain>
    </source>
</reference>
<evidence type="ECO:0000256" key="7">
    <source>
        <dbReference type="ARBA" id="ARBA00023136"/>
    </source>
</evidence>
<evidence type="ECO:0000256" key="5">
    <source>
        <dbReference type="ARBA" id="ARBA00022840"/>
    </source>
</evidence>
<evidence type="ECO:0000256" key="2">
    <source>
        <dbReference type="ARBA" id="ARBA00022448"/>
    </source>
</evidence>
<protein>
    <submittedName>
        <fullName evidence="11">ATP-binding cassette domain-containing protein</fullName>
    </submittedName>
</protein>
<dbReference type="SMART" id="SM00382">
    <property type="entry name" value="AAA"/>
    <property type="match status" value="1"/>
</dbReference>